<dbReference type="Gene3D" id="3.55.50.30">
    <property type="match status" value="1"/>
</dbReference>
<evidence type="ECO:0000313" key="4">
    <source>
        <dbReference type="EMBL" id="GHB52649.1"/>
    </source>
</evidence>
<dbReference type="PIRSF" id="PIRSF018266">
    <property type="entry name" value="FecR"/>
    <property type="match status" value="1"/>
</dbReference>
<proteinExistence type="predicted"/>
<keyword evidence="5" id="KW-1185">Reference proteome</keyword>
<protein>
    <submittedName>
        <fullName evidence="4">Anti-sigma factor</fullName>
    </submittedName>
</protein>
<comment type="caution">
    <text evidence="4">The sequence shown here is derived from an EMBL/GenBank/DDBJ whole genome shotgun (WGS) entry which is preliminary data.</text>
</comment>
<dbReference type="Pfam" id="PF04773">
    <property type="entry name" value="FecR"/>
    <property type="match status" value="1"/>
</dbReference>
<keyword evidence="1" id="KW-1133">Transmembrane helix</keyword>
<name>A0A8J3D3J8_9BACT</name>
<evidence type="ECO:0000259" key="2">
    <source>
        <dbReference type="Pfam" id="PF04773"/>
    </source>
</evidence>
<keyword evidence="1" id="KW-0812">Transmembrane</keyword>
<dbReference type="GO" id="GO:0016989">
    <property type="term" value="F:sigma factor antagonist activity"/>
    <property type="evidence" value="ECO:0007669"/>
    <property type="project" value="TreeGrafter"/>
</dbReference>
<gene>
    <name evidence="4" type="ORF">GCM10007390_01650</name>
</gene>
<organism evidence="4 5">
    <name type="scientific">Persicitalea jodogahamensis</name>
    <dbReference type="NCBI Taxonomy" id="402147"/>
    <lineage>
        <taxon>Bacteria</taxon>
        <taxon>Pseudomonadati</taxon>
        <taxon>Bacteroidota</taxon>
        <taxon>Cytophagia</taxon>
        <taxon>Cytophagales</taxon>
        <taxon>Spirosomataceae</taxon>
        <taxon>Persicitalea</taxon>
    </lineage>
</organism>
<dbReference type="PANTHER" id="PTHR30273:SF2">
    <property type="entry name" value="PROTEIN FECR"/>
    <property type="match status" value="1"/>
</dbReference>
<feature type="transmembrane region" description="Helical" evidence="1">
    <location>
        <begin position="96"/>
        <end position="116"/>
    </location>
</feature>
<feature type="domain" description="Protein FecR C-terminal" evidence="3">
    <location>
        <begin position="293"/>
        <end position="355"/>
    </location>
</feature>
<evidence type="ECO:0000259" key="3">
    <source>
        <dbReference type="Pfam" id="PF16344"/>
    </source>
</evidence>
<reference evidence="4 5" key="1">
    <citation type="journal article" date="2014" name="Int. J. Syst. Evol. Microbiol.">
        <title>Complete genome sequence of Corynebacterium casei LMG S-19264T (=DSM 44701T), isolated from a smear-ripened cheese.</title>
        <authorList>
            <consortium name="US DOE Joint Genome Institute (JGI-PGF)"/>
            <person name="Walter F."/>
            <person name="Albersmeier A."/>
            <person name="Kalinowski J."/>
            <person name="Ruckert C."/>
        </authorList>
    </citation>
    <scope>NUCLEOTIDE SEQUENCE [LARGE SCALE GENOMIC DNA]</scope>
    <source>
        <strain evidence="4 5">KCTC 12866</strain>
    </source>
</reference>
<feature type="domain" description="FecR protein" evidence="2">
    <location>
        <begin position="142"/>
        <end position="235"/>
    </location>
</feature>
<dbReference type="InterPro" id="IPR012373">
    <property type="entry name" value="Ferrdict_sens_TM"/>
</dbReference>
<dbReference type="Proteomes" id="UP000598271">
    <property type="component" value="Unassembled WGS sequence"/>
</dbReference>
<dbReference type="RefSeq" id="WP_189562454.1">
    <property type="nucleotide sequence ID" value="NZ_BMXF01000001.1"/>
</dbReference>
<dbReference type="Gene3D" id="2.60.120.1440">
    <property type="match status" value="1"/>
</dbReference>
<dbReference type="PANTHER" id="PTHR30273">
    <property type="entry name" value="PERIPLASMIC SIGNAL SENSOR AND SIGMA FACTOR ACTIVATOR FECR-RELATED"/>
    <property type="match status" value="1"/>
</dbReference>
<keyword evidence="1" id="KW-0472">Membrane</keyword>
<accession>A0A8J3D3J8</accession>
<evidence type="ECO:0000313" key="5">
    <source>
        <dbReference type="Proteomes" id="UP000598271"/>
    </source>
</evidence>
<evidence type="ECO:0000256" key="1">
    <source>
        <dbReference type="SAM" id="Phobius"/>
    </source>
</evidence>
<dbReference type="AlphaFoldDB" id="A0A8J3D3J8"/>
<dbReference type="InterPro" id="IPR032508">
    <property type="entry name" value="FecR_C"/>
</dbReference>
<sequence length="365" mass="41978">MKGNYTKIQDYLDDDSFVQWVLSGRDDAYWRQFLADYPQHSAMVRQAQTLILDIKKNEGADLPFLDQRMVWAKISANLRDPEVSDQESASLKWGRYAIWQWVAGVAIMLGLSWYTWQNQPGGVITYQELSDSIREKNELVERINTQDAPLEIALEDGSVVILHKGSKLMYPRHFGDKNRNVILMGEAFFEVSRDSDRPFYIYANEVVTKVLGTSFRIRAFEKEQQVTVQVSTGRVSVYKQRRINLADPETDGLVLLPNQEAVINRKAEGLSRRLVDKPQPVLKREFDTLPTRYDEAPASLILRDIETRYGITILFNDDVLDHCYLTTTLKEESLYDQLDLICKTIGASYKEVDGQLVVESKGCRF</sequence>
<dbReference type="Pfam" id="PF16344">
    <property type="entry name" value="FecR_C"/>
    <property type="match status" value="1"/>
</dbReference>
<dbReference type="InterPro" id="IPR006860">
    <property type="entry name" value="FecR"/>
</dbReference>
<dbReference type="EMBL" id="BMXF01000001">
    <property type="protein sequence ID" value="GHB52649.1"/>
    <property type="molecule type" value="Genomic_DNA"/>
</dbReference>